<evidence type="ECO:0000256" key="1">
    <source>
        <dbReference type="SAM" id="MobiDB-lite"/>
    </source>
</evidence>
<sequence>MPKRAADKRRGRANKQKKRSKKALAKDLHAHAAQLEATGVSMMLRAHRLRTRAVDLTSSGPMTSAIAKDIVLHAAASLPGGKPYNPATPNSTKVDGGLINSSGASVPDGIWYFAQVCMTYGRFDTDKLVLWPEDVRANGKTLGGFVNCIMNFYRSKS</sequence>
<dbReference type="Proteomes" id="UP000184096">
    <property type="component" value="Chromosome I"/>
</dbReference>
<feature type="region of interest" description="Disordered" evidence="1">
    <location>
        <begin position="1"/>
        <end position="24"/>
    </location>
</feature>
<keyword evidence="3" id="KW-1185">Reference proteome</keyword>
<accession>A0A1M7TRU6</accession>
<evidence type="ECO:0000313" key="2">
    <source>
        <dbReference type="EMBL" id="SHN73479.1"/>
    </source>
</evidence>
<feature type="compositionally biased region" description="Basic residues" evidence="1">
    <location>
        <begin position="1"/>
        <end position="23"/>
    </location>
</feature>
<protein>
    <submittedName>
        <fullName evidence="2">Uncharacterized protein</fullName>
    </submittedName>
</protein>
<dbReference type="RefSeq" id="WP_072818133.1">
    <property type="nucleotide sequence ID" value="NZ_LT670849.1"/>
</dbReference>
<name>A0A1M7TRU6_9BRAD</name>
<reference evidence="3" key="1">
    <citation type="submission" date="2016-11" db="EMBL/GenBank/DDBJ databases">
        <authorList>
            <person name="Varghese N."/>
            <person name="Submissions S."/>
        </authorList>
    </citation>
    <scope>NUCLEOTIDE SEQUENCE [LARGE SCALE GENOMIC DNA]</scope>
    <source>
        <strain evidence="3">GAS401</strain>
    </source>
</reference>
<evidence type="ECO:0000313" key="3">
    <source>
        <dbReference type="Proteomes" id="UP000184096"/>
    </source>
</evidence>
<dbReference type="AlphaFoldDB" id="A0A1M7TRU6"/>
<dbReference type="EMBL" id="LT670849">
    <property type="protein sequence ID" value="SHN73479.1"/>
    <property type="molecule type" value="Genomic_DNA"/>
</dbReference>
<proteinExistence type="predicted"/>
<organism evidence="2 3">
    <name type="scientific">Bradyrhizobium erythrophlei</name>
    <dbReference type="NCBI Taxonomy" id="1437360"/>
    <lineage>
        <taxon>Bacteria</taxon>
        <taxon>Pseudomonadati</taxon>
        <taxon>Pseudomonadota</taxon>
        <taxon>Alphaproteobacteria</taxon>
        <taxon>Hyphomicrobiales</taxon>
        <taxon>Nitrobacteraceae</taxon>
        <taxon>Bradyrhizobium</taxon>
    </lineage>
</organism>
<gene>
    <name evidence="2" type="ORF">SAMN05444170_2488</name>
</gene>